<dbReference type="EMBL" id="POTY01000264">
    <property type="protein sequence ID" value="PZG09667.1"/>
    <property type="molecule type" value="Genomic_DNA"/>
</dbReference>
<reference evidence="2 3" key="1">
    <citation type="submission" date="2018-01" db="EMBL/GenBank/DDBJ databases">
        <title>Draft genome sequence of Jishengella sp. NA12.</title>
        <authorList>
            <person name="Sahin N."/>
            <person name="Ay H."/>
            <person name="Saygin H."/>
        </authorList>
    </citation>
    <scope>NUCLEOTIDE SEQUENCE [LARGE SCALE GENOMIC DNA]</scope>
    <source>
        <strain evidence="2 3">NA12</strain>
    </source>
</reference>
<comment type="caution">
    <text evidence="2">The sequence shown here is derived from an EMBL/GenBank/DDBJ whole genome shotgun (WGS) entry which is preliminary data.</text>
</comment>
<accession>A0A2W2EK60</accession>
<dbReference type="AlphaFoldDB" id="A0A2W2EK60"/>
<feature type="region of interest" description="Disordered" evidence="1">
    <location>
        <begin position="190"/>
        <end position="223"/>
    </location>
</feature>
<evidence type="ECO:0000256" key="1">
    <source>
        <dbReference type="SAM" id="MobiDB-lite"/>
    </source>
</evidence>
<evidence type="ECO:0000313" key="2">
    <source>
        <dbReference type="EMBL" id="PZG09667.1"/>
    </source>
</evidence>
<protein>
    <submittedName>
        <fullName evidence="2">Uncharacterized protein</fullName>
    </submittedName>
</protein>
<sequence length="385" mass="40597">MVNQPVERWTTADVSGLPRWWHVADSTPICPAPRGSFSDPIIVDETMPADTEASTWLTEMTDLFAIYGPGDPGRLASAVTAAEHLHHWLHSATGPASAPIALPTPADAAFLIGHVHRTSRLLARIQAQAGDYAVDHVRFAGFTDDTSTRESPESMAAANDLRALLHHAAEMSAAAAQYSGSAWSHARTAAGTAGGAATEPSRADADPPAGTSGDGTRRGKRRHLDELKRWFAARLHRNNGDVPRPDSVTDTPSPAQLAEQIGVAFDDEATFGPEQTRAAARAIATLAGYVATCLSVARPAAITSATDLADLTTTLTYLTHTLGDGLQHVVDSPPGRESDGLASSDARFMRTALTEAALALHVATRHLASTANIADGPTPEQEPPW</sequence>
<proteinExistence type="predicted"/>
<organism evidence="2 3">
    <name type="scientific">Micromonospora craterilacus</name>
    <dbReference type="NCBI Taxonomy" id="1655439"/>
    <lineage>
        <taxon>Bacteria</taxon>
        <taxon>Bacillati</taxon>
        <taxon>Actinomycetota</taxon>
        <taxon>Actinomycetes</taxon>
        <taxon>Micromonosporales</taxon>
        <taxon>Micromonosporaceae</taxon>
        <taxon>Micromonospora</taxon>
    </lineage>
</organism>
<dbReference type="Proteomes" id="UP000248924">
    <property type="component" value="Unassembled WGS sequence"/>
</dbReference>
<gene>
    <name evidence="2" type="ORF">C1I95_28775</name>
</gene>
<name>A0A2W2EK60_9ACTN</name>
<keyword evidence="3" id="KW-1185">Reference proteome</keyword>
<evidence type="ECO:0000313" key="3">
    <source>
        <dbReference type="Proteomes" id="UP000248924"/>
    </source>
</evidence>